<feature type="non-terminal residue" evidence="1">
    <location>
        <position position="1"/>
    </location>
</feature>
<feature type="non-terminal residue" evidence="1">
    <location>
        <position position="516"/>
    </location>
</feature>
<keyword evidence="2" id="KW-1185">Reference proteome</keyword>
<evidence type="ECO:0000313" key="1">
    <source>
        <dbReference type="EMBL" id="KAK3077923.1"/>
    </source>
</evidence>
<organism evidence="1 2">
    <name type="scientific">Coniosporium uncinatum</name>
    <dbReference type="NCBI Taxonomy" id="93489"/>
    <lineage>
        <taxon>Eukaryota</taxon>
        <taxon>Fungi</taxon>
        <taxon>Dikarya</taxon>
        <taxon>Ascomycota</taxon>
        <taxon>Pezizomycotina</taxon>
        <taxon>Dothideomycetes</taxon>
        <taxon>Dothideomycetes incertae sedis</taxon>
        <taxon>Coniosporium</taxon>
    </lineage>
</organism>
<name>A0ACC3DMV7_9PEZI</name>
<reference evidence="1" key="1">
    <citation type="submission" date="2024-09" db="EMBL/GenBank/DDBJ databases">
        <title>Black Yeasts Isolated from many extreme environments.</title>
        <authorList>
            <person name="Coleine C."/>
            <person name="Stajich J.E."/>
            <person name="Selbmann L."/>
        </authorList>
    </citation>
    <scope>NUCLEOTIDE SEQUENCE</scope>
    <source>
        <strain evidence="1">CCFEE 5737</strain>
    </source>
</reference>
<dbReference type="EMBL" id="JAWDJW010002369">
    <property type="protein sequence ID" value="KAK3077923.1"/>
    <property type="molecule type" value="Genomic_DNA"/>
</dbReference>
<evidence type="ECO:0000313" key="2">
    <source>
        <dbReference type="Proteomes" id="UP001186974"/>
    </source>
</evidence>
<protein>
    <submittedName>
        <fullName evidence="1">Uncharacterized protein</fullName>
    </submittedName>
</protein>
<dbReference type="Proteomes" id="UP001186974">
    <property type="component" value="Unassembled WGS sequence"/>
</dbReference>
<sequence>SSHRARELEQTYATRRGHIPQLSISDDNHHVTEAIGDLYGEADYSARRSSRPLSFVTSPLGEGIDGSYFERSRHSPPQNVLGRTTSNERVSPPINGVHTRGRQGSFGSSTSPMSPPMLNRQGSDTAATQHFPLNDIDYESSPAAVAQELSNLQALRRMSMDVHMQSDPDLPSFNSSFRVPPSPPSSEVDEEDPSRLFWVPARLHPELAPKEFKTFIEDKVKTIKRTSGDEESLFLPEGVQRQGSMSSGGSLRRKKSMLSRQIDSPAGYEDGADRLERKKSLAGYRGPEQPTVQELDHLISDPNSLVQLASGDTARMSQDSGIEVPIGEDMPILPAKPSGGPALKRSTRTTYRRGSVRKGDQRVPFAKRIAQGRQAETDSDDSPVSPVDAIPHIPEFSLSRVQTEPIPQASSQVENFSRPGRRAPRTSPPLPSGSASSEDLTRLGRSDSGASESTNTVERRISHPPRQFHSRIASNGWTTAQLPGITPTSVPQIVETPPPPDGPRTYVSVQRPERTS</sequence>
<comment type="caution">
    <text evidence="1">The sequence shown here is derived from an EMBL/GenBank/DDBJ whole genome shotgun (WGS) entry which is preliminary data.</text>
</comment>
<proteinExistence type="predicted"/>
<gene>
    <name evidence="1" type="ORF">LTS18_008898</name>
</gene>
<accession>A0ACC3DMV7</accession>